<keyword evidence="2" id="KW-1003">Cell membrane</keyword>
<gene>
    <name evidence="8" type="ORF">AACH00_11935</name>
</gene>
<dbReference type="PANTHER" id="PTHR36115:SF4">
    <property type="entry name" value="MEMBRANE PROTEIN"/>
    <property type="match status" value="1"/>
</dbReference>
<dbReference type="InterPro" id="IPR010432">
    <property type="entry name" value="RDD"/>
</dbReference>
<keyword evidence="3 6" id="KW-0812">Transmembrane</keyword>
<keyword evidence="5 6" id="KW-0472">Membrane</keyword>
<reference evidence="8 9" key="1">
    <citation type="submission" date="2024-04" db="EMBL/GenBank/DDBJ databases">
        <title>Novel species of the genus Ideonella isolated from streams.</title>
        <authorList>
            <person name="Lu H."/>
        </authorList>
    </citation>
    <scope>NUCLEOTIDE SEQUENCE [LARGE SCALE GENOMIC DNA]</scope>
    <source>
        <strain evidence="8 9">LYT19W</strain>
    </source>
</reference>
<feature type="transmembrane region" description="Helical" evidence="6">
    <location>
        <begin position="72"/>
        <end position="94"/>
    </location>
</feature>
<comment type="subcellular location">
    <subcellularLocation>
        <location evidence="1">Cell membrane</location>
        <topology evidence="1">Multi-pass membrane protein</topology>
    </subcellularLocation>
</comment>
<feature type="domain" description="RDD" evidence="7">
    <location>
        <begin position="32"/>
        <end position="165"/>
    </location>
</feature>
<proteinExistence type="predicted"/>
<evidence type="ECO:0000313" key="9">
    <source>
        <dbReference type="Proteomes" id="UP001379945"/>
    </source>
</evidence>
<dbReference type="PANTHER" id="PTHR36115">
    <property type="entry name" value="PROLINE-RICH ANTIGEN HOMOLOG-RELATED"/>
    <property type="match status" value="1"/>
</dbReference>
<comment type="caution">
    <text evidence="8">The sequence shown here is derived from an EMBL/GenBank/DDBJ whole genome shotgun (WGS) entry which is preliminary data.</text>
</comment>
<feature type="transmembrane region" description="Helical" evidence="6">
    <location>
        <begin position="38"/>
        <end position="60"/>
    </location>
</feature>
<evidence type="ECO:0000256" key="2">
    <source>
        <dbReference type="ARBA" id="ARBA00022475"/>
    </source>
</evidence>
<dbReference type="RefSeq" id="WP_341399363.1">
    <property type="nucleotide sequence ID" value="NZ_JBBUTI010000007.1"/>
</dbReference>
<evidence type="ECO:0000256" key="1">
    <source>
        <dbReference type="ARBA" id="ARBA00004651"/>
    </source>
</evidence>
<keyword evidence="4 6" id="KW-1133">Transmembrane helix</keyword>
<name>A0ABU9C5A7_9BURK</name>
<feature type="transmembrane region" description="Helical" evidence="6">
    <location>
        <begin position="127"/>
        <end position="152"/>
    </location>
</feature>
<evidence type="ECO:0000256" key="4">
    <source>
        <dbReference type="ARBA" id="ARBA00022989"/>
    </source>
</evidence>
<accession>A0ABU9C5A7</accession>
<protein>
    <submittedName>
        <fullName evidence="8">RDD family protein</fullName>
    </submittedName>
</protein>
<dbReference type="Proteomes" id="UP001379945">
    <property type="component" value="Unassembled WGS sequence"/>
</dbReference>
<evidence type="ECO:0000256" key="5">
    <source>
        <dbReference type="ARBA" id="ARBA00023136"/>
    </source>
</evidence>
<evidence type="ECO:0000256" key="6">
    <source>
        <dbReference type="SAM" id="Phobius"/>
    </source>
</evidence>
<evidence type="ECO:0000259" key="7">
    <source>
        <dbReference type="Pfam" id="PF06271"/>
    </source>
</evidence>
<keyword evidence="9" id="KW-1185">Reference proteome</keyword>
<dbReference type="InterPro" id="IPR051791">
    <property type="entry name" value="Pra-immunoreactive"/>
</dbReference>
<evidence type="ECO:0000256" key="3">
    <source>
        <dbReference type="ARBA" id="ARBA00022692"/>
    </source>
</evidence>
<evidence type="ECO:0000313" key="8">
    <source>
        <dbReference type="EMBL" id="MEK8047064.1"/>
    </source>
</evidence>
<sequence length="171" mass="18046">MSQPQDPYNNPFAPPQAEVADAAEQVQAGVLAGRGTRFWAAMIDGVLVAALMFGGARLMGIDLLQQAEDGGTNTLVAFAIGMVGTLLLQGWLLYTRSQTIGKMALGIRIVKVDGSHANVGRTIGLRIFVMTALNMIPGVGQIIGLIDALMIFGKSRRCLHDLIAGTVVVKA</sequence>
<dbReference type="EMBL" id="JBBUTI010000007">
    <property type="protein sequence ID" value="MEK8047064.1"/>
    <property type="molecule type" value="Genomic_DNA"/>
</dbReference>
<organism evidence="8 9">
    <name type="scientific">Ideonella margarita</name>
    <dbReference type="NCBI Taxonomy" id="2984191"/>
    <lineage>
        <taxon>Bacteria</taxon>
        <taxon>Pseudomonadati</taxon>
        <taxon>Pseudomonadota</taxon>
        <taxon>Betaproteobacteria</taxon>
        <taxon>Burkholderiales</taxon>
        <taxon>Sphaerotilaceae</taxon>
        <taxon>Ideonella</taxon>
    </lineage>
</organism>
<dbReference type="Pfam" id="PF06271">
    <property type="entry name" value="RDD"/>
    <property type="match status" value="1"/>
</dbReference>